<feature type="domain" description="Response regulatory" evidence="4">
    <location>
        <begin position="29"/>
        <end position="182"/>
    </location>
</feature>
<evidence type="ECO:0000256" key="3">
    <source>
        <dbReference type="SAM" id="MobiDB-lite"/>
    </source>
</evidence>
<feature type="region of interest" description="Disordered" evidence="3">
    <location>
        <begin position="1"/>
        <end position="21"/>
    </location>
</feature>
<dbReference type="PROSITE" id="PS50110">
    <property type="entry name" value="RESPONSE_REGULATORY"/>
    <property type="match status" value="1"/>
</dbReference>
<dbReference type="STRING" id="331657.A0A4U0WFQ0"/>
<dbReference type="InterPro" id="IPR001789">
    <property type="entry name" value="Sig_transdc_resp-reg_receiver"/>
</dbReference>
<keyword evidence="6" id="KW-1185">Reference proteome</keyword>
<gene>
    <name evidence="5" type="ORF">B0A49_10127</name>
</gene>
<name>A0A4U0WFQ0_9PEZI</name>
<dbReference type="SMART" id="SM00448">
    <property type="entry name" value="REC"/>
    <property type="match status" value="1"/>
</dbReference>
<evidence type="ECO:0000313" key="5">
    <source>
        <dbReference type="EMBL" id="TKA61660.1"/>
    </source>
</evidence>
<dbReference type="InterPro" id="IPR011006">
    <property type="entry name" value="CheY-like_superfamily"/>
</dbReference>
<evidence type="ECO:0000259" key="4">
    <source>
        <dbReference type="PROSITE" id="PS50110"/>
    </source>
</evidence>
<dbReference type="Proteomes" id="UP000308768">
    <property type="component" value="Unassembled WGS sequence"/>
</dbReference>
<comment type="caution">
    <text evidence="5">The sequence shown here is derived from an EMBL/GenBank/DDBJ whole genome shotgun (WGS) entry which is preliminary data.</text>
</comment>
<organism evidence="5 6">
    <name type="scientific">Cryomyces minteri</name>
    <dbReference type="NCBI Taxonomy" id="331657"/>
    <lineage>
        <taxon>Eukaryota</taxon>
        <taxon>Fungi</taxon>
        <taxon>Dikarya</taxon>
        <taxon>Ascomycota</taxon>
        <taxon>Pezizomycotina</taxon>
        <taxon>Dothideomycetes</taxon>
        <taxon>Dothideomycetes incertae sedis</taxon>
        <taxon>Cryomyces</taxon>
    </lineage>
</organism>
<dbReference type="Gene3D" id="3.40.50.2300">
    <property type="match status" value="1"/>
</dbReference>
<dbReference type="AlphaFoldDB" id="A0A4U0WFQ0"/>
<dbReference type="SUPFAM" id="SSF52172">
    <property type="entry name" value="CheY-like"/>
    <property type="match status" value="1"/>
</dbReference>
<evidence type="ECO:0000313" key="6">
    <source>
        <dbReference type="Proteomes" id="UP000308768"/>
    </source>
</evidence>
<dbReference type="PANTHER" id="PTHR43719:SF69">
    <property type="entry name" value="HISTIDINE KINASE G7"/>
    <property type="match status" value="1"/>
</dbReference>
<reference evidence="5 6" key="1">
    <citation type="submission" date="2017-03" db="EMBL/GenBank/DDBJ databases">
        <title>Genomes of endolithic fungi from Antarctica.</title>
        <authorList>
            <person name="Coleine C."/>
            <person name="Masonjones S."/>
            <person name="Stajich J.E."/>
        </authorList>
    </citation>
    <scope>NUCLEOTIDE SEQUENCE [LARGE SCALE GENOMIC DNA]</scope>
    <source>
        <strain evidence="5 6">CCFEE 5187</strain>
    </source>
</reference>
<dbReference type="InterPro" id="IPR050956">
    <property type="entry name" value="2C_system_His_kinase"/>
</dbReference>
<evidence type="ECO:0000256" key="2">
    <source>
        <dbReference type="PROSITE-ProRule" id="PRU00169"/>
    </source>
</evidence>
<dbReference type="CDD" id="cd17546">
    <property type="entry name" value="REC_hyHK_CKI1_RcsC-like"/>
    <property type="match status" value="1"/>
</dbReference>
<feature type="modified residue" description="4-aspartylphosphate" evidence="2">
    <location>
        <position position="112"/>
    </location>
</feature>
<sequence length="182" mass="19879">MPARAASAVGDSRPSSSPTEAANLTRPFTILMVDDNRINLQLLVTYMNRNRHTYETATNGLEAVETYKSHLLSHPQPPRPPSPSDASSAAAFESVVVSPSERPKAFDVVLMDISMPIMDGLEATRNIRQYERERGLKPSTVIALTGLASATAQQEAFSSGIDLFLTKPVRLKELTKILERVG</sequence>
<dbReference type="Pfam" id="PF00072">
    <property type="entry name" value="Response_reg"/>
    <property type="match status" value="1"/>
</dbReference>
<keyword evidence="1 2" id="KW-0597">Phosphoprotein</keyword>
<dbReference type="PANTHER" id="PTHR43719">
    <property type="entry name" value="TWO-COMPONENT HISTIDINE KINASE"/>
    <property type="match status" value="1"/>
</dbReference>
<protein>
    <recommendedName>
        <fullName evidence="4">Response regulatory domain-containing protein</fullName>
    </recommendedName>
</protein>
<proteinExistence type="predicted"/>
<evidence type="ECO:0000256" key="1">
    <source>
        <dbReference type="ARBA" id="ARBA00022553"/>
    </source>
</evidence>
<accession>A0A4U0WFQ0</accession>
<dbReference type="GO" id="GO:0000160">
    <property type="term" value="P:phosphorelay signal transduction system"/>
    <property type="evidence" value="ECO:0007669"/>
    <property type="project" value="InterPro"/>
</dbReference>
<dbReference type="EMBL" id="NAJN01001700">
    <property type="protein sequence ID" value="TKA61660.1"/>
    <property type="molecule type" value="Genomic_DNA"/>
</dbReference>
<dbReference type="OrthoDB" id="303614at2759"/>